<evidence type="ECO:0000256" key="1">
    <source>
        <dbReference type="ARBA" id="ARBA00006082"/>
    </source>
</evidence>
<dbReference type="Pfam" id="PF01119">
    <property type="entry name" value="DNA_mis_repair"/>
    <property type="match status" value="1"/>
</dbReference>
<dbReference type="OrthoDB" id="9763467at2"/>
<proteinExistence type="inferred from homology"/>
<dbReference type="PANTHER" id="PTHR10073">
    <property type="entry name" value="DNA MISMATCH REPAIR PROTEIN MLH, PMS, MUTL"/>
    <property type="match status" value="1"/>
</dbReference>
<dbReference type="GO" id="GO:0005524">
    <property type="term" value="F:ATP binding"/>
    <property type="evidence" value="ECO:0007669"/>
    <property type="project" value="InterPro"/>
</dbReference>
<reference evidence="8" key="1">
    <citation type="submission" date="2016-11" db="EMBL/GenBank/DDBJ databases">
        <authorList>
            <person name="Varghese N."/>
            <person name="Submissions S."/>
        </authorList>
    </citation>
    <scope>NUCLEOTIDE SEQUENCE [LARGE SCALE GENOMIC DNA]</scope>
    <source>
        <strain evidence="8">DSM 15807</strain>
    </source>
</reference>
<organism evidence="7 8">
    <name type="scientific">Thermosipho atlanticus DSM 15807</name>
    <dbReference type="NCBI Taxonomy" id="1123380"/>
    <lineage>
        <taxon>Bacteria</taxon>
        <taxon>Thermotogati</taxon>
        <taxon>Thermotogota</taxon>
        <taxon>Thermotogae</taxon>
        <taxon>Thermotogales</taxon>
        <taxon>Fervidobacteriaceae</taxon>
        <taxon>Thermosipho</taxon>
    </lineage>
</organism>
<dbReference type="SUPFAM" id="SSF118116">
    <property type="entry name" value="DNA mismatch repair protein MutL"/>
    <property type="match status" value="1"/>
</dbReference>
<dbReference type="Gene3D" id="3.30.565.10">
    <property type="entry name" value="Histidine kinase-like ATPase, C-terminal domain"/>
    <property type="match status" value="1"/>
</dbReference>
<dbReference type="SMART" id="SM00853">
    <property type="entry name" value="MutL_C"/>
    <property type="match status" value="1"/>
</dbReference>
<keyword evidence="2 4" id="KW-0227">DNA damage</keyword>
<feature type="domain" description="MutL C-terminal dimerisation" evidence="5">
    <location>
        <begin position="375"/>
        <end position="513"/>
    </location>
</feature>
<dbReference type="Proteomes" id="UP000242592">
    <property type="component" value="Unassembled WGS sequence"/>
</dbReference>
<dbReference type="PANTHER" id="PTHR10073:SF12">
    <property type="entry name" value="DNA MISMATCH REPAIR PROTEIN MLH1"/>
    <property type="match status" value="1"/>
</dbReference>
<dbReference type="InterPro" id="IPR037198">
    <property type="entry name" value="MutL_C_sf"/>
</dbReference>
<dbReference type="Gene3D" id="3.30.1540.20">
    <property type="entry name" value="MutL, C-terminal domain, dimerisation subdomain"/>
    <property type="match status" value="1"/>
</dbReference>
<dbReference type="Gene3D" id="3.30.1370.100">
    <property type="entry name" value="MutL, C-terminal domain, regulatory subdomain"/>
    <property type="match status" value="1"/>
</dbReference>
<dbReference type="Gene3D" id="3.30.230.10">
    <property type="match status" value="1"/>
</dbReference>
<dbReference type="STRING" id="1123380.SAMN02745199_1436"/>
<dbReference type="SMART" id="SM01340">
    <property type="entry name" value="DNA_mis_repair"/>
    <property type="match status" value="1"/>
</dbReference>
<evidence type="ECO:0000313" key="8">
    <source>
        <dbReference type="Proteomes" id="UP000242592"/>
    </source>
</evidence>
<comment type="similarity">
    <text evidence="1 4">Belongs to the DNA mismatch repair MutL/HexB family.</text>
</comment>
<dbReference type="InterPro" id="IPR020667">
    <property type="entry name" value="DNA_mismatch_repair_MutL"/>
</dbReference>
<sequence>MQRIKKLPPSVISKIAAGEVVAGPYSVVKELIENSIDAGATSIEVEIISGGKSYIKVKDNGSGMSKDDLLLSIEEHTTSKISNFEDIYNLQMYGFRGEALASISKVSRMVITSNNSKESNRLEIIGGKIKKIEPYPTNEKGTTVEVFDLFFNIPARRKFLKSPHVEKRLVTEFIEKFILSNPNIHFVFKADGEVIYNVLPSSLIERFNLIFPEVKEFTEISGKYTHGIISSPNYNRKNRSGQVFFVQKRYIMDKMLYYIFENGYGEALINHPYGVLFINIPPHSIDVNVHPQKLEVKFSDPNLVYSDIIRAVREGIKKFVSKQIFISEKKKKQSLKNYFEKQPSLIKEPKKDYSTIDQITTLFNVTQKNVDLKKDVLILKKRYVLFEGEDGIYIMDFHAAHERVLYENILEKLNKNIETINLIVPITIKLGKSLKELLKEKLHDFETLGFSIEILNDIIKIKAIPSFIKISDFEDIFKEILNELRIPNQNPKNMKHIIADKACKAAVKTGYDIKYNEIKTLIEEVLKRGLTTCPHGRPLFLKLSFNDLDRYFERT</sequence>
<dbReference type="NCBIfam" id="TIGR00585">
    <property type="entry name" value="mutl"/>
    <property type="match status" value="1"/>
</dbReference>
<dbReference type="GO" id="GO:0016887">
    <property type="term" value="F:ATP hydrolysis activity"/>
    <property type="evidence" value="ECO:0007669"/>
    <property type="project" value="InterPro"/>
</dbReference>
<evidence type="ECO:0000313" key="7">
    <source>
        <dbReference type="EMBL" id="SHH52563.1"/>
    </source>
</evidence>
<dbReference type="GO" id="GO:0006298">
    <property type="term" value="P:mismatch repair"/>
    <property type="evidence" value="ECO:0007669"/>
    <property type="project" value="UniProtKB-UniRule"/>
</dbReference>
<dbReference type="CDD" id="cd00782">
    <property type="entry name" value="MutL_Trans"/>
    <property type="match status" value="1"/>
</dbReference>
<gene>
    <name evidence="4" type="primary">mutL</name>
    <name evidence="7" type="ORF">SAMN02745199_1436</name>
</gene>
<dbReference type="AlphaFoldDB" id="A0A1M5TQA1"/>
<dbReference type="InterPro" id="IPR042120">
    <property type="entry name" value="MutL_C_dimsub"/>
</dbReference>
<evidence type="ECO:0000259" key="5">
    <source>
        <dbReference type="SMART" id="SM00853"/>
    </source>
</evidence>
<dbReference type="EMBL" id="FQXN01000005">
    <property type="protein sequence ID" value="SHH52563.1"/>
    <property type="molecule type" value="Genomic_DNA"/>
</dbReference>
<dbReference type="InterPro" id="IPR020568">
    <property type="entry name" value="Ribosomal_Su5_D2-typ_SF"/>
</dbReference>
<keyword evidence="3 4" id="KW-0234">DNA repair</keyword>
<dbReference type="GO" id="GO:0030983">
    <property type="term" value="F:mismatched DNA binding"/>
    <property type="evidence" value="ECO:0007669"/>
    <property type="project" value="InterPro"/>
</dbReference>
<evidence type="ECO:0000256" key="2">
    <source>
        <dbReference type="ARBA" id="ARBA00022763"/>
    </source>
</evidence>
<dbReference type="Pfam" id="PF08676">
    <property type="entry name" value="MutL_C"/>
    <property type="match status" value="1"/>
</dbReference>
<comment type="function">
    <text evidence="4">This protein is involved in the repair of mismatches in DNA. It is required for dam-dependent methyl-directed DNA mismatch repair. May act as a 'molecular matchmaker', a protein that promotes the formation of a stable complex between two or more DNA-binding proteins in an ATP-dependent manner without itself being part of a final effector complex.</text>
</comment>
<dbReference type="InterPro" id="IPR014762">
    <property type="entry name" value="DNA_mismatch_repair_CS"/>
</dbReference>
<dbReference type="RefSeq" id="WP_073073588.1">
    <property type="nucleotide sequence ID" value="NZ_FQXN01000005.1"/>
</dbReference>
<feature type="domain" description="DNA mismatch repair protein S5" evidence="6">
    <location>
        <begin position="195"/>
        <end position="317"/>
    </location>
</feature>
<dbReference type="InterPro" id="IPR002099">
    <property type="entry name" value="MutL/Mlh/PMS"/>
</dbReference>
<dbReference type="CDD" id="cd16926">
    <property type="entry name" value="HATPase_MutL-MLH-PMS-like"/>
    <property type="match status" value="1"/>
</dbReference>
<evidence type="ECO:0000256" key="4">
    <source>
        <dbReference type="HAMAP-Rule" id="MF_00149"/>
    </source>
</evidence>
<dbReference type="SUPFAM" id="SSF54211">
    <property type="entry name" value="Ribosomal protein S5 domain 2-like"/>
    <property type="match status" value="1"/>
</dbReference>
<dbReference type="InterPro" id="IPR013507">
    <property type="entry name" value="DNA_mismatch_S5_2-like"/>
</dbReference>
<dbReference type="FunFam" id="3.30.565.10:FF:000003">
    <property type="entry name" value="DNA mismatch repair endonuclease MutL"/>
    <property type="match status" value="1"/>
</dbReference>
<evidence type="ECO:0000256" key="3">
    <source>
        <dbReference type="ARBA" id="ARBA00023204"/>
    </source>
</evidence>
<dbReference type="InterPro" id="IPR014721">
    <property type="entry name" value="Ribsml_uS5_D2-typ_fold_subgr"/>
</dbReference>
<dbReference type="InterPro" id="IPR038973">
    <property type="entry name" value="MutL/Mlh/Pms-like"/>
</dbReference>
<dbReference type="SUPFAM" id="SSF55874">
    <property type="entry name" value="ATPase domain of HSP90 chaperone/DNA topoisomerase II/histidine kinase"/>
    <property type="match status" value="1"/>
</dbReference>
<accession>A0A1M5TQA1</accession>
<evidence type="ECO:0000259" key="6">
    <source>
        <dbReference type="SMART" id="SM01340"/>
    </source>
</evidence>
<dbReference type="PROSITE" id="PS00058">
    <property type="entry name" value="DNA_MISMATCH_REPAIR_1"/>
    <property type="match status" value="1"/>
</dbReference>
<name>A0A1M5TQA1_9BACT</name>
<dbReference type="InterPro" id="IPR036890">
    <property type="entry name" value="HATPase_C_sf"/>
</dbReference>
<dbReference type="GO" id="GO:0140664">
    <property type="term" value="F:ATP-dependent DNA damage sensor activity"/>
    <property type="evidence" value="ECO:0007669"/>
    <property type="project" value="InterPro"/>
</dbReference>
<dbReference type="InterPro" id="IPR014790">
    <property type="entry name" value="MutL_C"/>
</dbReference>
<dbReference type="Pfam" id="PF13589">
    <property type="entry name" value="HATPase_c_3"/>
    <property type="match status" value="1"/>
</dbReference>
<dbReference type="InterPro" id="IPR042121">
    <property type="entry name" value="MutL_C_regsub"/>
</dbReference>
<protein>
    <recommendedName>
        <fullName evidence="4">DNA mismatch repair protein MutL</fullName>
    </recommendedName>
</protein>
<dbReference type="GO" id="GO:0032300">
    <property type="term" value="C:mismatch repair complex"/>
    <property type="evidence" value="ECO:0007669"/>
    <property type="project" value="InterPro"/>
</dbReference>
<keyword evidence="8" id="KW-1185">Reference proteome</keyword>
<dbReference type="HAMAP" id="MF_00149">
    <property type="entry name" value="DNA_mis_repair"/>
    <property type="match status" value="1"/>
</dbReference>